<dbReference type="InterPro" id="IPR000944">
    <property type="entry name" value="Tscrpt_reg_Rrf2"/>
</dbReference>
<dbReference type="STRING" id="1048340.SAMN05444487_10695"/>
<dbReference type="OrthoDB" id="3242805at2"/>
<evidence type="ECO:0000313" key="1">
    <source>
        <dbReference type="EMBL" id="SDW78611.1"/>
    </source>
</evidence>
<dbReference type="PANTHER" id="PTHR33221">
    <property type="entry name" value="WINGED HELIX-TURN-HELIX TRANSCRIPTIONAL REGULATOR, RRF2 FAMILY"/>
    <property type="match status" value="1"/>
</dbReference>
<dbReference type="InterPro" id="IPR036390">
    <property type="entry name" value="WH_DNA-bd_sf"/>
</dbReference>
<sequence length="144" mass="15919">MNSDFSLAVHSLALFALHPEKKRTSDELAENTGVHPVRMRRSLGLLKKNGYIRSKEGAGGGFSLACNPDVITLDRLYHLTCPSTLQPKSTPVNCECPVGSILTDVLNDILSDGEDVLTRYLKQWSISDVVNHIQDKKQCDPEKV</sequence>
<dbReference type="Gene3D" id="1.10.10.10">
    <property type="entry name" value="Winged helix-like DNA-binding domain superfamily/Winged helix DNA-binding domain"/>
    <property type="match status" value="1"/>
</dbReference>
<dbReference type="PANTHER" id="PTHR33221:SF15">
    <property type="entry name" value="HTH-TYPE TRANSCRIPTIONAL REGULATOR YWGB-RELATED"/>
    <property type="match status" value="1"/>
</dbReference>
<accession>A0A1H2WDJ3</accession>
<gene>
    <name evidence="1" type="ORF">SAMN05444487_10695</name>
</gene>
<protein>
    <submittedName>
        <fullName evidence="1">Transcriptional regulator, BadM/Rrf2 family</fullName>
    </submittedName>
</protein>
<proteinExistence type="predicted"/>
<dbReference type="GO" id="GO:0003700">
    <property type="term" value="F:DNA-binding transcription factor activity"/>
    <property type="evidence" value="ECO:0007669"/>
    <property type="project" value="TreeGrafter"/>
</dbReference>
<reference evidence="1 2" key="1">
    <citation type="submission" date="2016-10" db="EMBL/GenBank/DDBJ databases">
        <authorList>
            <person name="de Groot N.N."/>
        </authorList>
    </citation>
    <scope>NUCLEOTIDE SEQUENCE [LARGE SCALE GENOMIC DNA]</scope>
    <source>
        <strain evidence="1 2">DSM 45610</strain>
    </source>
</reference>
<dbReference type="GO" id="GO:0005829">
    <property type="term" value="C:cytosol"/>
    <property type="evidence" value="ECO:0007669"/>
    <property type="project" value="TreeGrafter"/>
</dbReference>
<dbReference type="Pfam" id="PF02082">
    <property type="entry name" value="Rrf2"/>
    <property type="match status" value="1"/>
</dbReference>
<dbReference type="SUPFAM" id="SSF46785">
    <property type="entry name" value="Winged helix' DNA-binding domain"/>
    <property type="match status" value="1"/>
</dbReference>
<dbReference type="PROSITE" id="PS51197">
    <property type="entry name" value="HTH_RRF2_2"/>
    <property type="match status" value="1"/>
</dbReference>
<dbReference type="EMBL" id="FNNQ01000006">
    <property type="protein sequence ID" value="SDW78611.1"/>
    <property type="molecule type" value="Genomic_DNA"/>
</dbReference>
<dbReference type="Proteomes" id="UP000198534">
    <property type="component" value="Unassembled WGS sequence"/>
</dbReference>
<dbReference type="RefSeq" id="WP_091738614.1">
    <property type="nucleotide sequence ID" value="NZ_FNNQ01000006.1"/>
</dbReference>
<name>A0A1H2WDJ3_9BACL</name>
<organism evidence="1 2">
    <name type="scientific">Marininema mesophilum</name>
    <dbReference type="NCBI Taxonomy" id="1048340"/>
    <lineage>
        <taxon>Bacteria</taxon>
        <taxon>Bacillati</taxon>
        <taxon>Bacillota</taxon>
        <taxon>Bacilli</taxon>
        <taxon>Bacillales</taxon>
        <taxon>Thermoactinomycetaceae</taxon>
        <taxon>Marininema</taxon>
    </lineage>
</organism>
<evidence type="ECO:0000313" key="2">
    <source>
        <dbReference type="Proteomes" id="UP000198534"/>
    </source>
</evidence>
<dbReference type="AlphaFoldDB" id="A0A1H2WDJ3"/>
<dbReference type="PROSITE" id="PS01332">
    <property type="entry name" value="HTH_RRF2_1"/>
    <property type="match status" value="1"/>
</dbReference>
<keyword evidence="2" id="KW-1185">Reference proteome</keyword>
<dbReference type="InterPro" id="IPR030489">
    <property type="entry name" value="TR_Rrf2-type_CS"/>
</dbReference>
<dbReference type="InterPro" id="IPR036388">
    <property type="entry name" value="WH-like_DNA-bd_sf"/>
</dbReference>